<evidence type="ECO:0000256" key="6">
    <source>
        <dbReference type="ARBA" id="ARBA00023065"/>
    </source>
</evidence>
<dbReference type="GO" id="GO:0098703">
    <property type="term" value="P:calcium ion import across plasma membrane"/>
    <property type="evidence" value="ECO:0007669"/>
    <property type="project" value="TreeGrafter"/>
</dbReference>
<name>A0A4W3HKJ9_CALMI</name>
<reference evidence="10" key="4">
    <citation type="submission" date="2025-08" db="UniProtKB">
        <authorList>
            <consortium name="Ensembl"/>
        </authorList>
    </citation>
    <scope>IDENTIFICATION</scope>
</reference>
<evidence type="ECO:0000256" key="8">
    <source>
        <dbReference type="ARBA" id="ARBA00023303"/>
    </source>
</evidence>
<evidence type="ECO:0000256" key="7">
    <source>
        <dbReference type="ARBA" id="ARBA00023136"/>
    </source>
</evidence>
<dbReference type="PANTHER" id="PTHR45628:SF37">
    <property type="entry name" value="VOLTAGE-DEPENDENT T-TYPE CALCIUM CHANNEL SUBUNIT ALPHA-1H"/>
    <property type="match status" value="1"/>
</dbReference>
<sequence length="291" mass="33070">MYSVVMTPNGHLDSRSSIAPPIILRTAATPMPIPKSSLYMDSVHTYVESRRGSSASIDPINYDQRSLSSVRSSPSAPWSTNSNWGSRRSSWHSLGRAPSLKRKNQLGERESLLSGEGHQSSDDDGESEDAKSSKMGSVSGWSLHHRAESVDTKGSLDFPELLQVPVMRHPVTMNPMSMTPPDYHDCNGKTLHVPNDVFLRMDQHKEDPSDYEDEMDESYCFRIQTFLEPYKPNWCKAHEDWALYLFSPQNRFRIICQKVIAHKMFDHVVLVFIFLNCITIALERPEIDPRS</sequence>
<accession>A0A4W3HKJ9</accession>
<feature type="compositionally biased region" description="Polar residues" evidence="9">
    <location>
        <begin position="80"/>
        <end position="92"/>
    </location>
</feature>
<reference evidence="10" key="5">
    <citation type="submission" date="2025-09" db="UniProtKB">
        <authorList>
            <consortium name="Ensembl"/>
        </authorList>
    </citation>
    <scope>IDENTIFICATION</scope>
</reference>
<keyword evidence="6" id="KW-0406">Ion transport</keyword>
<evidence type="ECO:0008006" key="12">
    <source>
        <dbReference type="Google" id="ProtNLM"/>
    </source>
</evidence>
<reference evidence="11" key="2">
    <citation type="journal article" date="2007" name="PLoS Biol.">
        <title>Survey sequencing and comparative analysis of the elephant shark (Callorhinchus milii) genome.</title>
        <authorList>
            <person name="Venkatesh B."/>
            <person name="Kirkness E.F."/>
            <person name="Loh Y.H."/>
            <person name="Halpern A.L."/>
            <person name="Lee A.P."/>
            <person name="Johnson J."/>
            <person name="Dandona N."/>
            <person name="Viswanathan L.D."/>
            <person name="Tay A."/>
            <person name="Venter J.C."/>
            <person name="Strausberg R.L."/>
            <person name="Brenner S."/>
        </authorList>
    </citation>
    <scope>NUCLEOTIDE SEQUENCE [LARGE SCALE GENOMIC DNA]</scope>
</reference>
<evidence type="ECO:0000256" key="1">
    <source>
        <dbReference type="ARBA" id="ARBA00004141"/>
    </source>
</evidence>
<feature type="compositionally biased region" description="Low complexity" evidence="9">
    <location>
        <begin position="66"/>
        <end position="79"/>
    </location>
</feature>
<comment type="subcellular location">
    <subcellularLocation>
        <location evidence="1">Membrane</location>
        <topology evidence="1">Multi-pass membrane protein</topology>
    </subcellularLocation>
</comment>
<keyword evidence="7" id="KW-0472">Membrane</keyword>
<evidence type="ECO:0000256" key="5">
    <source>
        <dbReference type="ARBA" id="ARBA00022989"/>
    </source>
</evidence>
<dbReference type="GO" id="GO:0005891">
    <property type="term" value="C:voltage-gated calcium channel complex"/>
    <property type="evidence" value="ECO:0007669"/>
    <property type="project" value="TreeGrafter"/>
</dbReference>
<protein>
    <recommendedName>
        <fullName evidence="12">Ion transport domain-containing protein</fullName>
    </recommendedName>
</protein>
<reference evidence="11" key="1">
    <citation type="journal article" date="2006" name="Science">
        <title>Ancient noncoding elements conserved in the human genome.</title>
        <authorList>
            <person name="Venkatesh B."/>
            <person name="Kirkness E.F."/>
            <person name="Loh Y.H."/>
            <person name="Halpern A.L."/>
            <person name="Lee A.P."/>
            <person name="Johnson J."/>
            <person name="Dandona N."/>
            <person name="Viswanathan L.D."/>
            <person name="Tay A."/>
            <person name="Venter J.C."/>
            <person name="Strausberg R.L."/>
            <person name="Brenner S."/>
        </authorList>
    </citation>
    <scope>NUCLEOTIDE SEQUENCE [LARGE SCALE GENOMIC DNA]</scope>
</reference>
<dbReference type="AlphaFoldDB" id="A0A4W3HKJ9"/>
<evidence type="ECO:0000256" key="4">
    <source>
        <dbReference type="ARBA" id="ARBA00022882"/>
    </source>
</evidence>
<dbReference type="PANTHER" id="PTHR45628">
    <property type="entry name" value="VOLTAGE-DEPENDENT CALCIUM CHANNEL TYPE A SUBUNIT ALPHA-1"/>
    <property type="match status" value="1"/>
</dbReference>
<proteinExistence type="predicted"/>
<dbReference type="Proteomes" id="UP000314986">
    <property type="component" value="Unassembled WGS sequence"/>
</dbReference>
<keyword evidence="11" id="KW-1185">Reference proteome</keyword>
<evidence type="ECO:0000256" key="2">
    <source>
        <dbReference type="ARBA" id="ARBA00022448"/>
    </source>
</evidence>
<dbReference type="Ensembl" id="ENSCMIT00000017962.1">
    <property type="protein sequence ID" value="ENSCMIP00000017623.1"/>
    <property type="gene ID" value="ENSCMIG00000008390.1"/>
</dbReference>
<evidence type="ECO:0000313" key="10">
    <source>
        <dbReference type="Ensembl" id="ENSCMIP00000017623.1"/>
    </source>
</evidence>
<feature type="region of interest" description="Disordered" evidence="9">
    <location>
        <begin position="66"/>
        <end position="140"/>
    </location>
</feature>
<dbReference type="GeneTree" id="ENSGT00940000156666"/>
<keyword evidence="3" id="KW-0812">Transmembrane</keyword>
<evidence type="ECO:0000313" key="11">
    <source>
        <dbReference type="Proteomes" id="UP000314986"/>
    </source>
</evidence>
<organism evidence="10 11">
    <name type="scientific">Callorhinchus milii</name>
    <name type="common">Ghost shark</name>
    <dbReference type="NCBI Taxonomy" id="7868"/>
    <lineage>
        <taxon>Eukaryota</taxon>
        <taxon>Metazoa</taxon>
        <taxon>Chordata</taxon>
        <taxon>Craniata</taxon>
        <taxon>Vertebrata</taxon>
        <taxon>Chondrichthyes</taxon>
        <taxon>Holocephali</taxon>
        <taxon>Chimaeriformes</taxon>
        <taxon>Callorhinchidae</taxon>
        <taxon>Callorhinchus</taxon>
    </lineage>
</organism>
<dbReference type="InParanoid" id="A0A4W3HKJ9"/>
<keyword evidence="8" id="KW-0407">Ion channel</keyword>
<dbReference type="InterPro" id="IPR050599">
    <property type="entry name" value="VDCC_alpha-1_subunit"/>
</dbReference>
<dbReference type="STRING" id="7868.ENSCMIP00000017623"/>
<keyword evidence="5" id="KW-1133">Transmembrane helix</keyword>
<dbReference type="Gene3D" id="1.20.120.350">
    <property type="entry name" value="Voltage-gated potassium channels. Chain C"/>
    <property type="match status" value="1"/>
</dbReference>
<reference evidence="11" key="3">
    <citation type="journal article" date="2014" name="Nature">
        <title>Elephant shark genome provides unique insights into gnathostome evolution.</title>
        <authorList>
            <consortium name="International Elephant Shark Genome Sequencing Consortium"/>
            <person name="Venkatesh B."/>
            <person name="Lee A.P."/>
            <person name="Ravi V."/>
            <person name="Maurya A.K."/>
            <person name="Lian M.M."/>
            <person name="Swann J.B."/>
            <person name="Ohta Y."/>
            <person name="Flajnik M.F."/>
            <person name="Sutoh Y."/>
            <person name="Kasahara M."/>
            <person name="Hoon S."/>
            <person name="Gangu V."/>
            <person name="Roy S.W."/>
            <person name="Irimia M."/>
            <person name="Korzh V."/>
            <person name="Kondrychyn I."/>
            <person name="Lim Z.W."/>
            <person name="Tay B.H."/>
            <person name="Tohari S."/>
            <person name="Kong K.W."/>
            <person name="Ho S."/>
            <person name="Lorente-Galdos B."/>
            <person name="Quilez J."/>
            <person name="Marques-Bonet T."/>
            <person name="Raney B.J."/>
            <person name="Ingham P.W."/>
            <person name="Tay A."/>
            <person name="Hillier L.W."/>
            <person name="Minx P."/>
            <person name="Boehm T."/>
            <person name="Wilson R.K."/>
            <person name="Brenner S."/>
            <person name="Warren W.C."/>
        </authorList>
    </citation>
    <scope>NUCLEOTIDE SEQUENCE [LARGE SCALE GENOMIC DNA]</scope>
</reference>
<evidence type="ECO:0000256" key="9">
    <source>
        <dbReference type="SAM" id="MobiDB-lite"/>
    </source>
</evidence>
<keyword evidence="4" id="KW-0851">Voltage-gated channel</keyword>
<keyword evidence="2" id="KW-0813">Transport</keyword>
<dbReference type="GO" id="GO:0008331">
    <property type="term" value="F:high voltage-gated calcium channel activity"/>
    <property type="evidence" value="ECO:0007669"/>
    <property type="project" value="TreeGrafter"/>
</dbReference>
<dbReference type="OMA" id="CKAHEDW"/>
<evidence type="ECO:0000256" key="3">
    <source>
        <dbReference type="ARBA" id="ARBA00022692"/>
    </source>
</evidence>
<dbReference type="InterPro" id="IPR027359">
    <property type="entry name" value="Volt_channel_dom_sf"/>
</dbReference>